<dbReference type="OrthoDB" id="9804325at2"/>
<evidence type="ECO:0000259" key="17">
    <source>
        <dbReference type="PROSITE" id="PS51194"/>
    </source>
</evidence>
<keyword evidence="5 15" id="KW-0378">Hydrolase</keyword>
<evidence type="ECO:0000313" key="18">
    <source>
        <dbReference type="EMBL" id="SNZ03398.1"/>
    </source>
</evidence>
<dbReference type="GO" id="GO:0003677">
    <property type="term" value="F:DNA binding"/>
    <property type="evidence" value="ECO:0007669"/>
    <property type="project" value="UniProtKB-KW"/>
</dbReference>
<dbReference type="PROSITE" id="PS51194">
    <property type="entry name" value="HELICASE_CTER"/>
    <property type="match status" value="1"/>
</dbReference>
<dbReference type="Pfam" id="PF00270">
    <property type="entry name" value="DEAD"/>
    <property type="match status" value="1"/>
</dbReference>
<dbReference type="InterPro" id="IPR014001">
    <property type="entry name" value="Helicase_ATP-bd"/>
</dbReference>
<evidence type="ECO:0000256" key="5">
    <source>
        <dbReference type="ARBA" id="ARBA00022801"/>
    </source>
</evidence>
<dbReference type="InterPro" id="IPR004609">
    <property type="entry name" value="ATP-dep_DNA_helicase_RecG"/>
</dbReference>
<keyword evidence="6 15" id="KW-0347">Helicase</keyword>
<keyword evidence="7 15" id="KW-0067">ATP-binding</keyword>
<evidence type="ECO:0000256" key="13">
    <source>
        <dbReference type="ARBA" id="ARBA00034808"/>
    </source>
</evidence>
<comment type="catalytic activity">
    <reaction evidence="14 15">
        <text>ATP + H2O = ADP + phosphate + H(+)</text>
        <dbReference type="Rhea" id="RHEA:13065"/>
        <dbReference type="ChEBI" id="CHEBI:15377"/>
        <dbReference type="ChEBI" id="CHEBI:15378"/>
        <dbReference type="ChEBI" id="CHEBI:30616"/>
        <dbReference type="ChEBI" id="CHEBI:43474"/>
        <dbReference type="ChEBI" id="CHEBI:456216"/>
        <dbReference type="EC" id="5.6.2.4"/>
    </reaction>
</comment>
<keyword evidence="19" id="KW-1185">Reference proteome</keyword>
<dbReference type="InterPro" id="IPR047112">
    <property type="entry name" value="RecG/Mfd"/>
</dbReference>
<evidence type="ECO:0000259" key="16">
    <source>
        <dbReference type="PROSITE" id="PS51192"/>
    </source>
</evidence>
<dbReference type="GO" id="GO:0005524">
    <property type="term" value="F:ATP binding"/>
    <property type="evidence" value="ECO:0007669"/>
    <property type="project" value="UniProtKB-KW"/>
</dbReference>
<reference evidence="19" key="1">
    <citation type="submission" date="2017-09" db="EMBL/GenBank/DDBJ databases">
        <authorList>
            <person name="Varghese N."/>
            <person name="Submissions S."/>
        </authorList>
    </citation>
    <scope>NUCLEOTIDE SEQUENCE [LARGE SCALE GENOMIC DNA]</scope>
    <source>
        <strain evidence="19">DSM 15103</strain>
    </source>
</reference>
<dbReference type="NCBIfam" id="NF008168">
    <property type="entry name" value="PRK10917.2-2"/>
    <property type="match status" value="1"/>
</dbReference>
<dbReference type="InterPro" id="IPR027417">
    <property type="entry name" value="P-loop_NTPase"/>
</dbReference>
<dbReference type="SUPFAM" id="SSF50249">
    <property type="entry name" value="Nucleic acid-binding proteins"/>
    <property type="match status" value="1"/>
</dbReference>
<evidence type="ECO:0000256" key="6">
    <source>
        <dbReference type="ARBA" id="ARBA00022806"/>
    </source>
</evidence>
<comment type="catalytic activity">
    <reaction evidence="12 15">
        <text>Couples ATP hydrolysis with the unwinding of duplex DNA by translocating in the 3'-5' direction.</text>
        <dbReference type="EC" id="5.6.2.4"/>
    </reaction>
</comment>
<evidence type="ECO:0000256" key="14">
    <source>
        <dbReference type="ARBA" id="ARBA00048988"/>
    </source>
</evidence>
<evidence type="ECO:0000256" key="4">
    <source>
        <dbReference type="ARBA" id="ARBA00022763"/>
    </source>
</evidence>
<dbReference type="Pfam" id="PF19833">
    <property type="entry name" value="RecG_dom3_C"/>
    <property type="match status" value="1"/>
</dbReference>
<evidence type="ECO:0000256" key="10">
    <source>
        <dbReference type="ARBA" id="ARBA00023204"/>
    </source>
</evidence>
<dbReference type="GO" id="GO:0006310">
    <property type="term" value="P:DNA recombination"/>
    <property type="evidence" value="ECO:0007669"/>
    <property type="project" value="UniProtKB-UniRule"/>
</dbReference>
<proteinExistence type="inferred from homology"/>
<dbReference type="NCBIfam" id="TIGR00643">
    <property type="entry name" value="recG"/>
    <property type="match status" value="1"/>
</dbReference>
<dbReference type="Proteomes" id="UP000219036">
    <property type="component" value="Unassembled WGS sequence"/>
</dbReference>
<organism evidence="18 19">
    <name type="scientific">Persephonella hydrogeniphila</name>
    <dbReference type="NCBI Taxonomy" id="198703"/>
    <lineage>
        <taxon>Bacteria</taxon>
        <taxon>Pseudomonadati</taxon>
        <taxon>Aquificota</taxon>
        <taxon>Aquificia</taxon>
        <taxon>Aquificales</taxon>
        <taxon>Hydrogenothermaceae</taxon>
        <taxon>Persephonella</taxon>
    </lineage>
</organism>
<dbReference type="GO" id="GO:0006281">
    <property type="term" value="P:DNA repair"/>
    <property type="evidence" value="ECO:0007669"/>
    <property type="project" value="UniProtKB-UniRule"/>
</dbReference>
<dbReference type="EC" id="5.6.2.4" evidence="13 15"/>
<feature type="domain" description="Helicase ATP-binding" evidence="16">
    <location>
        <begin position="374"/>
        <end position="535"/>
    </location>
</feature>
<evidence type="ECO:0000256" key="11">
    <source>
        <dbReference type="ARBA" id="ARBA00023235"/>
    </source>
</evidence>
<dbReference type="GO" id="GO:0016887">
    <property type="term" value="F:ATP hydrolysis activity"/>
    <property type="evidence" value="ECO:0007669"/>
    <property type="project" value="RHEA"/>
</dbReference>
<dbReference type="Pfam" id="PF17191">
    <property type="entry name" value="RecG_wedge"/>
    <property type="match status" value="1"/>
</dbReference>
<evidence type="ECO:0000256" key="1">
    <source>
        <dbReference type="ARBA" id="ARBA00007504"/>
    </source>
</evidence>
<dbReference type="InterPro" id="IPR011545">
    <property type="entry name" value="DEAD/DEAH_box_helicase_dom"/>
</dbReference>
<protein>
    <recommendedName>
        <fullName evidence="2 15">ATP-dependent DNA helicase RecG</fullName>
        <ecNumber evidence="13 15">5.6.2.4</ecNumber>
    </recommendedName>
</protein>
<dbReference type="GO" id="GO:0043138">
    <property type="term" value="F:3'-5' DNA helicase activity"/>
    <property type="evidence" value="ECO:0007669"/>
    <property type="project" value="UniProtKB-EC"/>
</dbReference>
<dbReference type="Gene3D" id="3.40.50.300">
    <property type="entry name" value="P-loop containing nucleotide triphosphate hydrolases"/>
    <property type="match status" value="2"/>
</dbReference>
<dbReference type="PANTHER" id="PTHR47964:SF1">
    <property type="entry name" value="ATP-DEPENDENT DNA HELICASE HOMOLOG RECG, CHLOROPLASTIC"/>
    <property type="match status" value="1"/>
</dbReference>
<dbReference type="EMBL" id="OBEI01000001">
    <property type="protein sequence ID" value="SNZ03398.1"/>
    <property type="molecule type" value="Genomic_DNA"/>
</dbReference>
<dbReference type="AlphaFoldDB" id="A0A285N244"/>
<keyword evidence="9 15" id="KW-0233">DNA recombination</keyword>
<dbReference type="CDD" id="cd17992">
    <property type="entry name" value="DEXHc_RecG"/>
    <property type="match status" value="1"/>
</dbReference>
<evidence type="ECO:0000256" key="12">
    <source>
        <dbReference type="ARBA" id="ARBA00034617"/>
    </source>
</evidence>
<evidence type="ECO:0000256" key="7">
    <source>
        <dbReference type="ARBA" id="ARBA00022840"/>
    </source>
</evidence>
<dbReference type="RefSeq" id="WP_096999559.1">
    <property type="nucleotide sequence ID" value="NZ_OBEI01000001.1"/>
</dbReference>
<dbReference type="InterPro" id="IPR045562">
    <property type="entry name" value="RecG_dom3_C"/>
</dbReference>
<keyword evidence="4 15" id="KW-0227">DNA damage</keyword>
<accession>A0A285N244</accession>
<keyword evidence="10 15" id="KW-0234">DNA repair</keyword>
<evidence type="ECO:0000313" key="19">
    <source>
        <dbReference type="Proteomes" id="UP000219036"/>
    </source>
</evidence>
<evidence type="ECO:0000256" key="9">
    <source>
        <dbReference type="ARBA" id="ARBA00023172"/>
    </source>
</evidence>
<dbReference type="SMART" id="SM00487">
    <property type="entry name" value="DEXDc"/>
    <property type="match status" value="1"/>
</dbReference>
<evidence type="ECO:0000256" key="8">
    <source>
        <dbReference type="ARBA" id="ARBA00023125"/>
    </source>
</evidence>
<dbReference type="PANTHER" id="PTHR47964">
    <property type="entry name" value="ATP-DEPENDENT DNA HELICASE HOMOLOG RECG, CHLOROPLASTIC"/>
    <property type="match status" value="1"/>
</dbReference>
<dbReference type="InterPro" id="IPR012340">
    <property type="entry name" value="NA-bd_OB-fold"/>
</dbReference>
<keyword evidence="8" id="KW-0238">DNA-binding</keyword>
<name>A0A285N244_9AQUI</name>
<dbReference type="InterPro" id="IPR033454">
    <property type="entry name" value="RecG_wedge"/>
</dbReference>
<dbReference type="SMART" id="SM00490">
    <property type="entry name" value="HELICc"/>
    <property type="match status" value="1"/>
</dbReference>
<feature type="domain" description="Helicase C-terminal" evidence="17">
    <location>
        <begin position="544"/>
        <end position="726"/>
    </location>
</feature>
<dbReference type="Gene3D" id="2.40.50.140">
    <property type="entry name" value="Nucleic acid-binding proteins"/>
    <property type="match status" value="1"/>
</dbReference>
<dbReference type="InterPro" id="IPR001650">
    <property type="entry name" value="Helicase_C-like"/>
</dbReference>
<sequence>MKNLKQAKKILKTVKNYDDKLLSRTTGLSETLSQLLKDYLPEGLLDDIKEIDKLTVQKKRALIDYISKAVEQIKLEEEEKKEKTVNLLPLEKFFSIQIKDLKLLKPIEKRAFKKVGIQNLYDALFFFPKRYDDRRFKSLSKIKDGETGLFRLEVLDIKKINRGKLKVQVFLKQGDKKLNAFFVHDKPFLFSYFRKGKEVILYGKVSVYGKDISIIQPEIYNQFDPVIMDRIVPVYSLRGDSTVKITSQTINHLRRGIFKILKEYLPLFPEYMPENIRKKYKLPGITEALKKVHFPDISENIKDLNNLQTRPQTRVIFDELFILELAYAYRKNLLKENPAEAIKTDNNFTEKFESILPFKLTEDQKKAIKDILNDISKPSPMNRMVQGDVGSGKTVVAIAASLAVAQSGNQVAVMAPTEILAQQHYRNFKNILGETVEIYLLTGSTPNKEKKKIYRKMETGEAKIVIGTHALIQDEVKFKNLALVIVDEQHRFGVEQRKALIEKSGKVPHVLVMTATPIPRTLALTYFGDLDVSVIKQLPSGRKKVETMIYYEDEREVMNSFIRKELEKGRQVFVVYPLIEDSEKIDLKSAEEGFKKWKEAFPDRKVILLHGRMSQEEKDRIMEDFRNKKADILVSTTVIEVGVDIPNASVMVIEDAYRFGLSQIHQLRGRVGRGKYKGYCFLVVPEEFKYRSDSPEIEKKREKALQRLKILVSTTDGFKIAEEDFKLRGSGDIIGTAQSGKFYFGLADPTRERDSKILEYAKKEAEKLIEEDPHLEKNPLLKELVYRKYGDRFNLVNIA</sequence>
<dbReference type="NCBIfam" id="NF008165">
    <property type="entry name" value="PRK10917.1-3"/>
    <property type="match status" value="1"/>
</dbReference>
<comment type="similarity">
    <text evidence="1 15">Belongs to the helicase family. RecG subfamily.</text>
</comment>
<evidence type="ECO:0000256" key="15">
    <source>
        <dbReference type="RuleBase" id="RU363016"/>
    </source>
</evidence>
<evidence type="ECO:0000256" key="3">
    <source>
        <dbReference type="ARBA" id="ARBA00022741"/>
    </source>
</evidence>
<evidence type="ECO:0000256" key="2">
    <source>
        <dbReference type="ARBA" id="ARBA00017846"/>
    </source>
</evidence>
<dbReference type="Pfam" id="PF00271">
    <property type="entry name" value="Helicase_C"/>
    <property type="match status" value="1"/>
</dbReference>
<keyword evidence="11" id="KW-0413">Isomerase</keyword>
<comment type="function">
    <text evidence="15">Plays a critical role in recombination and DNA repair. Helps process Holliday junction intermediates to mature products by catalyzing branch migration. Has replication fork regression activity, unwinds stalled or blocked replication forks to make a HJ that can be resolved. Has a DNA unwinding activity characteristic of a DNA helicase with 3'-5' polarity.</text>
</comment>
<gene>
    <name evidence="18" type="ORF">SAMN06265182_0370</name>
</gene>
<keyword evidence="3 15" id="KW-0547">Nucleotide-binding</keyword>
<dbReference type="PROSITE" id="PS51192">
    <property type="entry name" value="HELICASE_ATP_BIND_1"/>
    <property type="match status" value="1"/>
</dbReference>
<dbReference type="SUPFAM" id="SSF52540">
    <property type="entry name" value="P-loop containing nucleoside triphosphate hydrolases"/>
    <property type="match status" value="2"/>
</dbReference>